<gene>
    <name evidence="2" type="ordered locus">Geob_1132</name>
</gene>
<dbReference type="GO" id="GO:0016779">
    <property type="term" value="F:nucleotidyltransferase activity"/>
    <property type="evidence" value="ECO:0007669"/>
    <property type="project" value="InterPro"/>
</dbReference>
<dbReference type="InterPro" id="IPR002934">
    <property type="entry name" value="Polymerase_NTP_transf_dom"/>
</dbReference>
<dbReference type="eggNOG" id="COG1708">
    <property type="taxonomic scope" value="Bacteria"/>
</dbReference>
<dbReference type="SUPFAM" id="SSF81301">
    <property type="entry name" value="Nucleotidyltransferase"/>
    <property type="match status" value="1"/>
</dbReference>
<dbReference type="OrthoDB" id="5419730at2"/>
<dbReference type="InterPro" id="IPR043519">
    <property type="entry name" value="NT_sf"/>
</dbReference>
<dbReference type="Gene3D" id="3.30.460.10">
    <property type="entry name" value="Beta Polymerase, domain 2"/>
    <property type="match status" value="1"/>
</dbReference>
<dbReference type="EMBL" id="CP001390">
    <property type="protein sequence ID" value="ACM19492.1"/>
    <property type="molecule type" value="Genomic_DNA"/>
</dbReference>
<accession>B9M382</accession>
<evidence type="ECO:0000313" key="3">
    <source>
        <dbReference type="Proteomes" id="UP000007721"/>
    </source>
</evidence>
<dbReference type="PANTHER" id="PTHR37030:SF1">
    <property type="entry name" value="NUCLEOTIDYLTRANSFERASE"/>
    <property type="match status" value="1"/>
</dbReference>
<evidence type="ECO:0000313" key="2">
    <source>
        <dbReference type="EMBL" id="ACM19492.1"/>
    </source>
</evidence>
<dbReference type="STRING" id="316067.Geob_1132"/>
<feature type="domain" description="Polymerase nucleotidyl transferase" evidence="1">
    <location>
        <begin position="10"/>
        <end position="56"/>
    </location>
</feature>
<dbReference type="RefSeq" id="WP_012646221.1">
    <property type="nucleotide sequence ID" value="NC_011979.1"/>
</dbReference>
<dbReference type="AlphaFoldDB" id="B9M382"/>
<dbReference type="Pfam" id="PF01909">
    <property type="entry name" value="NTP_transf_2"/>
    <property type="match status" value="1"/>
</dbReference>
<keyword evidence="3" id="KW-1185">Reference proteome</keyword>
<organism evidence="2 3">
    <name type="scientific">Geotalea daltonii (strain DSM 22248 / JCM 15807 / FRC-32)</name>
    <name type="common">Geobacter daltonii</name>
    <dbReference type="NCBI Taxonomy" id="316067"/>
    <lineage>
        <taxon>Bacteria</taxon>
        <taxon>Pseudomonadati</taxon>
        <taxon>Thermodesulfobacteriota</taxon>
        <taxon>Desulfuromonadia</taxon>
        <taxon>Geobacterales</taxon>
        <taxon>Geobacteraceae</taxon>
        <taxon>Geotalea</taxon>
    </lineage>
</organism>
<dbReference type="CDD" id="cd05403">
    <property type="entry name" value="NT_KNTase_like"/>
    <property type="match status" value="1"/>
</dbReference>
<name>B9M382_GEODF</name>
<reference evidence="2 3" key="1">
    <citation type="submission" date="2009-01" db="EMBL/GenBank/DDBJ databases">
        <title>Complete sequence of Geobacter sp. FRC-32.</title>
        <authorList>
            <consortium name="US DOE Joint Genome Institute"/>
            <person name="Lucas S."/>
            <person name="Copeland A."/>
            <person name="Lapidus A."/>
            <person name="Glavina del Rio T."/>
            <person name="Dalin E."/>
            <person name="Tice H."/>
            <person name="Bruce D."/>
            <person name="Goodwin L."/>
            <person name="Pitluck S."/>
            <person name="Saunders E."/>
            <person name="Brettin T."/>
            <person name="Detter J.C."/>
            <person name="Han C."/>
            <person name="Larimer F."/>
            <person name="Land M."/>
            <person name="Hauser L."/>
            <person name="Kyrpides N."/>
            <person name="Ovchinnikova G."/>
            <person name="Kostka J."/>
            <person name="Richardson P."/>
        </authorList>
    </citation>
    <scope>NUCLEOTIDE SEQUENCE [LARGE SCALE GENOMIC DNA]</scope>
    <source>
        <strain evidence="3">DSM 22248 / JCM 15807 / FRC-32</strain>
    </source>
</reference>
<proteinExistence type="predicted"/>
<dbReference type="PANTHER" id="PTHR37030">
    <property type="entry name" value="NUCLEOTIDYLTRANSFERASE"/>
    <property type="match status" value="1"/>
</dbReference>
<protein>
    <submittedName>
        <fullName evidence="2">Nucleotidyltransferase, putative</fullName>
    </submittedName>
</protein>
<dbReference type="KEGG" id="geo:Geob_1132"/>
<keyword evidence="2" id="KW-0808">Transferase</keyword>
<dbReference type="Proteomes" id="UP000007721">
    <property type="component" value="Chromosome"/>
</dbReference>
<dbReference type="HOGENOM" id="CLU_130257_9_3_7"/>
<evidence type="ECO:0000259" key="1">
    <source>
        <dbReference type="Pfam" id="PF01909"/>
    </source>
</evidence>
<sequence>MLSFLDLERLKERITEVMHPDKIYLFGSYANGNATDESDVDILVVMDSELPPHKRNVAVKRLFPQRTFSLDAFVYTPQEFARYKDIPGTLIYNAAHYGRLLHG</sequence>